<dbReference type="SUPFAM" id="SSF56935">
    <property type="entry name" value="Porins"/>
    <property type="match status" value="1"/>
</dbReference>
<dbReference type="OrthoDB" id="6276154at2"/>
<dbReference type="Gene3D" id="2.170.130.10">
    <property type="entry name" value="TonB-dependent receptor, plug domain"/>
    <property type="match status" value="1"/>
</dbReference>
<evidence type="ECO:0000256" key="4">
    <source>
        <dbReference type="ARBA" id="ARBA00022692"/>
    </source>
</evidence>
<keyword evidence="3 8" id="KW-1134">Transmembrane beta strand</keyword>
<keyword evidence="6 8" id="KW-0472">Membrane</keyword>
<sequence>MTLNKLGMAIAVACMMTPTLALAQAGGEPQTLDKVRVTGSAIKRTDVEAALPITVIQKAQIEAQGINSAEQLMMYLNIAGNGSDNLASNGGIVSEEQRGNNGVSGANLRGQGADATLVLLNGRRVATHGLKGRAVDLNSIPFAAIERVEVLRDGASAMYGTDAIGGVINFITRSDYRGAQLSLHTDTTEAGGGNIYSTNLLAGTGDLASDGWNVFGSLTWKSNEILRGTDRDFSNTFQPARGLSPDTRGTPFATVFNQAGGLIGAGLIDPLDGSRQTAINPLDLPGAAGCESGGELMGPYDHQLWGSAASRYACAWDYPAAAIIQQPQKNLDFIGRASFAFADNHTAFVEFTGSKVEVRKSFEPNQISSSTSTAATAFGRDSWYPATGASYDAVYNALAGYFGTSGLSYGAPIAYRWRCMECGPRSIQTETDAYRVLAGLEGQIGRWDYTAGVSRASSESSSTLVSGYHYMDQLRAVLGSGLINPFLLPGEAQDPAGLAALEAASAAGVTLYGGESILTQIDATFSGELGLNLPGGAVMMATGIDLRREEYRFNGDSRETARLIFNAPFDDANALDKVKRDVKAIFAEFYLPLHERLDVTLAGRYDEYDGFGSTTNPKVSFKWQPIDSLAFRGAYSTGFKVPSFNQLFNGVTESQYAGLDLADPASCPGGRANETVAGCEVIRPVEIFGGKADLKPEESKQRSFGAVWAPNDRFHLSLDWWEIERLETIRAAARDVLIDNYDQFTANWIRDASGQVVAIDRRYINSGGTLTSGIELDSSLRGELAGGQWQLAFNGSYIDTFKTRGLSTLPWSDNLVGDYVRYYNLPIKWKHTLGLSWSRGDWSHTLTQVYRHSYKDEQPISVRNGTYIPSGWNPEVDSYTVYNYSVSWTGIDQFKVTAGVRNLLDTDPPFTAHQNDYAAGAAWETRIADPRGRSWLLALQYDF</sequence>
<keyword evidence="7 8" id="KW-0998">Cell outer membrane</keyword>
<reference evidence="13 14" key="1">
    <citation type="submission" date="2015-05" db="EMBL/GenBank/DDBJ databases">
        <title>Genome sequencing and analysis of members of genus Stenotrophomonas.</title>
        <authorList>
            <person name="Patil P.P."/>
            <person name="Midha S."/>
            <person name="Patil P.B."/>
        </authorList>
    </citation>
    <scope>NUCLEOTIDE SEQUENCE [LARGE SCALE GENOMIC DNA]</scope>
    <source>
        <strain evidence="13 14">DSM 17805</strain>
    </source>
</reference>
<dbReference type="Pfam" id="PF00593">
    <property type="entry name" value="TonB_dep_Rec_b-barrel"/>
    <property type="match status" value="1"/>
</dbReference>
<dbReference type="InterPro" id="IPR000531">
    <property type="entry name" value="Beta-barrel_TonB"/>
</dbReference>
<dbReference type="InterPro" id="IPR036942">
    <property type="entry name" value="Beta-barrel_TonB_sf"/>
</dbReference>
<keyword evidence="10" id="KW-0732">Signal</keyword>
<dbReference type="Pfam" id="PF07715">
    <property type="entry name" value="Plug"/>
    <property type="match status" value="1"/>
</dbReference>
<keyword evidence="5 9" id="KW-0798">TonB box</keyword>
<dbReference type="PANTHER" id="PTHR47234:SF2">
    <property type="entry name" value="TONB-DEPENDENT RECEPTOR"/>
    <property type="match status" value="1"/>
</dbReference>
<dbReference type="RefSeq" id="WP_057662866.1">
    <property type="nucleotide sequence ID" value="NZ_LDJH01000005.1"/>
</dbReference>
<feature type="domain" description="TonB-dependent receptor-like beta-barrel" evidence="11">
    <location>
        <begin position="520"/>
        <end position="903"/>
    </location>
</feature>
<evidence type="ECO:0000259" key="11">
    <source>
        <dbReference type="Pfam" id="PF00593"/>
    </source>
</evidence>
<evidence type="ECO:0000313" key="13">
    <source>
        <dbReference type="EMBL" id="KRG60019.1"/>
    </source>
</evidence>
<name>A0A0R0C4B0_9GAMM</name>
<evidence type="ECO:0000256" key="10">
    <source>
        <dbReference type="SAM" id="SignalP"/>
    </source>
</evidence>
<comment type="subcellular location">
    <subcellularLocation>
        <location evidence="1 8">Cell outer membrane</location>
        <topology evidence="1 8">Multi-pass membrane protein</topology>
    </subcellularLocation>
</comment>
<dbReference type="PANTHER" id="PTHR47234">
    <property type="match status" value="1"/>
</dbReference>
<dbReference type="PATRIC" id="fig|266128.3.peg.1993"/>
<feature type="chain" id="PRO_5006393501" evidence="10">
    <location>
        <begin position="24"/>
        <end position="943"/>
    </location>
</feature>
<evidence type="ECO:0000259" key="12">
    <source>
        <dbReference type="Pfam" id="PF07715"/>
    </source>
</evidence>
<dbReference type="InterPro" id="IPR039426">
    <property type="entry name" value="TonB-dep_rcpt-like"/>
</dbReference>
<dbReference type="AlphaFoldDB" id="A0A0R0C4B0"/>
<organism evidence="13 14">
    <name type="scientific">Stenotrophomonas koreensis</name>
    <dbReference type="NCBI Taxonomy" id="266128"/>
    <lineage>
        <taxon>Bacteria</taxon>
        <taxon>Pseudomonadati</taxon>
        <taxon>Pseudomonadota</taxon>
        <taxon>Gammaproteobacteria</taxon>
        <taxon>Lysobacterales</taxon>
        <taxon>Lysobacteraceae</taxon>
        <taxon>Stenotrophomonas</taxon>
    </lineage>
</organism>
<evidence type="ECO:0000256" key="3">
    <source>
        <dbReference type="ARBA" id="ARBA00022452"/>
    </source>
</evidence>
<comment type="similarity">
    <text evidence="8 9">Belongs to the TonB-dependent receptor family.</text>
</comment>
<feature type="domain" description="TonB-dependent receptor plug" evidence="12">
    <location>
        <begin position="48"/>
        <end position="167"/>
    </location>
</feature>
<dbReference type="InterPro" id="IPR037066">
    <property type="entry name" value="Plug_dom_sf"/>
</dbReference>
<feature type="signal peptide" evidence="10">
    <location>
        <begin position="1"/>
        <end position="23"/>
    </location>
</feature>
<accession>A0A0R0C4B0</accession>
<gene>
    <name evidence="13" type="ORF">ABB25_01745</name>
</gene>
<dbReference type="InterPro" id="IPR012910">
    <property type="entry name" value="Plug_dom"/>
</dbReference>
<dbReference type="Gene3D" id="2.40.170.20">
    <property type="entry name" value="TonB-dependent receptor, beta-barrel domain"/>
    <property type="match status" value="1"/>
</dbReference>
<evidence type="ECO:0000256" key="9">
    <source>
        <dbReference type="RuleBase" id="RU003357"/>
    </source>
</evidence>
<protein>
    <submittedName>
        <fullName evidence="13">TonB-dependent receptor</fullName>
    </submittedName>
</protein>
<evidence type="ECO:0000256" key="5">
    <source>
        <dbReference type="ARBA" id="ARBA00023077"/>
    </source>
</evidence>
<proteinExistence type="inferred from homology"/>
<evidence type="ECO:0000256" key="7">
    <source>
        <dbReference type="ARBA" id="ARBA00023237"/>
    </source>
</evidence>
<dbReference type="STRING" id="266128.ABB25_01745"/>
<keyword evidence="13" id="KW-0675">Receptor</keyword>
<keyword evidence="4 8" id="KW-0812">Transmembrane</keyword>
<evidence type="ECO:0000313" key="14">
    <source>
        <dbReference type="Proteomes" id="UP000051254"/>
    </source>
</evidence>
<evidence type="ECO:0000256" key="1">
    <source>
        <dbReference type="ARBA" id="ARBA00004571"/>
    </source>
</evidence>
<dbReference type="EMBL" id="LDJH01000005">
    <property type="protein sequence ID" value="KRG60019.1"/>
    <property type="molecule type" value="Genomic_DNA"/>
</dbReference>
<dbReference type="GO" id="GO:0009279">
    <property type="term" value="C:cell outer membrane"/>
    <property type="evidence" value="ECO:0007669"/>
    <property type="project" value="UniProtKB-SubCell"/>
</dbReference>
<dbReference type="Proteomes" id="UP000051254">
    <property type="component" value="Unassembled WGS sequence"/>
</dbReference>
<keyword evidence="14" id="KW-1185">Reference proteome</keyword>
<evidence type="ECO:0000256" key="8">
    <source>
        <dbReference type="PROSITE-ProRule" id="PRU01360"/>
    </source>
</evidence>
<dbReference type="PROSITE" id="PS52016">
    <property type="entry name" value="TONB_DEPENDENT_REC_3"/>
    <property type="match status" value="1"/>
</dbReference>
<comment type="caution">
    <text evidence="13">The sequence shown here is derived from an EMBL/GenBank/DDBJ whole genome shotgun (WGS) entry which is preliminary data.</text>
</comment>
<evidence type="ECO:0000256" key="6">
    <source>
        <dbReference type="ARBA" id="ARBA00023136"/>
    </source>
</evidence>
<keyword evidence="2 8" id="KW-0813">Transport</keyword>
<evidence type="ECO:0000256" key="2">
    <source>
        <dbReference type="ARBA" id="ARBA00022448"/>
    </source>
</evidence>